<dbReference type="SUPFAM" id="SSF53098">
    <property type="entry name" value="Ribonuclease H-like"/>
    <property type="match status" value="1"/>
</dbReference>
<comment type="caution">
    <text evidence="14">The sequence shown here is derived from an EMBL/GenBank/DDBJ whole genome shotgun (WGS) entry which is preliminary data.</text>
</comment>
<dbReference type="InterPro" id="IPR012337">
    <property type="entry name" value="RNaseH-like_sf"/>
</dbReference>
<dbReference type="Pfam" id="PF00476">
    <property type="entry name" value="DNA_pol_A"/>
    <property type="match status" value="1"/>
</dbReference>
<evidence type="ECO:0000256" key="12">
    <source>
        <dbReference type="ARBA" id="ARBA00031966"/>
    </source>
</evidence>
<dbReference type="SMART" id="SM00482">
    <property type="entry name" value="POLAc"/>
    <property type="match status" value="1"/>
</dbReference>
<evidence type="ECO:0000256" key="7">
    <source>
        <dbReference type="ARBA" id="ARBA00022705"/>
    </source>
</evidence>
<evidence type="ECO:0000256" key="4">
    <source>
        <dbReference type="ARBA" id="ARBA00015350"/>
    </source>
</evidence>
<dbReference type="SUPFAM" id="SSF56672">
    <property type="entry name" value="DNA/RNA polymerases"/>
    <property type="match status" value="1"/>
</dbReference>
<dbReference type="GO" id="GO:0005760">
    <property type="term" value="C:gamma DNA polymerase complex"/>
    <property type="evidence" value="ECO:0007669"/>
    <property type="project" value="InterPro"/>
</dbReference>
<keyword evidence="11" id="KW-1135">Mitochondrion nucleoid</keyword>
<dbReference type="InterPro" id="IPR002297">
    <property type="entry name" value="DNA-dir_DNA_pol_A_mt"/>
</dbReference>
<dbReference type="Gene3D" id="3.30.420.390">
    <property type="match status" value="2"/>
</dbReference>
<dbReference type="PANTHER" id="PTHR10267">
    <property type="entry name" value="DNA POLYMERASE SUBUNIT GAMMA-1"/>
    <property type="match status" value="1"/>
</dbReference>
<evidence type="ECO:0000256" key="1">
    <source>
        <dbReference type="ARBA" id="ARBA00001946"/>
    </source>
</evidence>
<comment type="cofactor">
    <cofactor evidence="1">
        <name>Mg(2+)</name>
        <dbReference type="ChEBI" id="CHEBI:18420"/>
    </cofactor>
</comment>
<dbReference type="PANTHER" id="PTHR10267:SF0">
    <property type="entry name" value="DNA POLYMERASE SUBUNIT GAMMA-1"/>
    <property type="match status" value="1"/>
</dbReference>
<evidence type="ECO:0000256" key="5">
    <source>
        <dbReference type="ARBA" id="ARBA00022679"/>
    </source>
</evidence>
<reference evidence="14 15" key="1">
    <citation type="journal article" date="2017" name="Gigascience">
        <title>Draft genome of the honey bee ectoparasitic mite, Tropilaelaps mercedesae, is shaped by the parasitic life history.</title>
        <authorList>
            <person name="Dong X."/>
            <person name="Armstrong S.D."/>
            <person name="Xia D."/>
            <person name="Makepeace B.L."/>
            <person name="Darby A.C."/>
            <person name="Kadowaki T."/>
        </authorList>
    </citation>
    <scope>NUCLEOTIDE SEQUENCE [LARGE SCALE GENOMIC DNA]</scope>
    <source>
        <strain evidence="14">Wuxi-XJTLU</strain>
    </source>
</reference>
<evidence type="ECO:0000256" key="8">
    <source>
        <dbReference type="ARBA" id="ARBA00022842"/>
    </source>
</evidence>
<sequence length="1053" mass="119308">MWRTTWLKTTRLALNRLKRNRGCLPARAFCSGQLGIQLLPNHIRERVFPSTTRRESRDINDLEAVKEHLEKHQLWGRKSEVLADVRMEIPELLGKDIEEHFRKIGERYTRPYVDAANKLIKAAVPPIPARFAFKEGWVRYSTDGKAFESVEAPHGDAIVFDVETVVSEGGLPVMAVALSDECWYTWCSTALVDNRDQHVERVTTDVLISLGPGNREQVVIGHHVGFDRSFVKEEYDKTGSKRRFLDTLSMHVCVSGRTTEQKIKLIRDSQGEGSVKSKRKKSWYDVSASNSLADVYRFYCNKELAKSLRKTFEKGTSNDVREDFQDLMRYTVNDVKATRDVFVKLFPIFRKRLPHPVSFFGIMEMLTAYLPINNNWIRYISQADAVYNDVNTEIKLILNMIADRACRMSDGEAWKKDPWLWDLDWSTQKIKPRKSYSVYPEGFDSMKHIPKRQPLLSGYPKWYRDLCCPVPSSMAEVANWEFGAWNISTQMRCVPKLMKLMWDGYPLHYHEKHGWGYLVPTESGASPEESQSSYASDKSLEKSSSQFPLAAYKKVIAESRKNATGRPVSVFEGLDQKHDATSIMKDEFRGTHMKDVPGEAIGIQGVLFKKLPHKNGEGYNVGNPLSKDFISQVDGNTLRSWEDDEANTLLKLSKQVTYWKNSRDRLKEQLVVWTGENQGAILPRLMPAGTVSRRAVEKLWLTASNSKKDRIGSELKTIIQAPVGMHFVGADVDSQELWIASLLGDAAFKGLHGCTAFGWMTLQGKKADGTDMHSRTAATVGCSRDHAKVLNYARIYGAGERLSANLLRQFNPSMTAEDAANRAKIMFRSTKGARKWLNKGGDQAKRQWTGGTESHMFNKLEEVATGKKTSTPVLGARITRALESDIVGANYMTSRVNWVVQSSAVDYLHLMLASMKDLAERFDLGGRFVVSIHDEVRFMVQSEKRYRASLALHITNLFVRALFAKKLGFDDLPFNVAFFSAVDIDKVIRKEVTDDSITPSNPHGLNRNYGIPYGEELDIYKTVERTDAGKLRPEAEKKPLCAHSGLRVGRTMG</sequence>
<dbReference type="Proteomes" id="UP000192247">
    <property type="component" value="Unassembled WGS sequence"/>
</dbReference>
<keyword evidence="7" id="KW-0235">DNA replication</keyword>
<dbReference type="FunFam" id="1.10.150.20:FF:000024">
    <property type="entry name" value="DNA polymerase gamma, catalytic subunit"/>
    <property type="match status" value="1"/>
</dbReference>
<dbReference type="InterPro" id="IPR001098">
    <property type="entry name" value="DNA-dir_DNA_pol_A_palm_dom"/>
</dbReference>
<comment type="similarity">
    <text evidence="3">Belongs to the DNA polymerase type-A family.</text>
</comment>
<evidence type="ECO:0000313" key="15">
    <source>
        <dbReference type="Proteomes" id="UP000192247"/>
    </source>
</evidence>
<dbReference type="GO" id="GO:0008408">
    <property type="term" value="F:3'-5' exonuclease activity"/>
    <property type="evidence" value="ECO:0007669"/>
    <property type="project" value="TreeGrafter"/>
</dbReference>
<dbReference type="InParanoid" id="A0A1V9XF69"/>
<evidence type="ECO:0000259" key="13">
    <source>
        <dbReference type="SMART" id="SM00482"/>
    </source>
</evidence>
<keyword evidence="9" id="KW-0238">DNA-binding</keyword>
<comment type="subcellular location">
    <subcellularLocation>
        <location evidence="2">Mitochondrion matrix</location>
        <location evidence="2">Mitochondrion nucleoid</location>
    </subcellularLocation>
</comment>
<keyword evidence="6" id="KW-0548">Nucleotidyltransferase</keyword>
<dbReference type="AlphaFoldDB" id="A0A1V9XF69"/>
<dbReference type="GO" id="GO:0006264">
    <property type="term" value="P:mitochondrial DNA replication"/>
    <property type="evidence" value="ECO:0007669"/>
    <property type="project" value="TreeGrafter"/>
</dbReference>
<feature type="domain" description="DNA-directed DNA polymerase family A palm" evidence="13">
    <location>
        <begin position="712"/>
        <end position="944"/>
    </location>
</feature>
<dbReference type="EMBL" id="MNPL01012615">
    <property type="protein sequence ID" value="OQR72043.1"/>
    <property type="molecule type" value="Genomic_DNA"/>
</dbReference>
<evidence type="ECO:0000256" key="2">
    <source>
        <dbReference type="ARBA" id="ARBA00004436"/>
    </source>
</evidence>
<organism evidence="14 15">
    <name type="scientific">Tropilaelaps mercedesae</name>
    <dbReference type="NCBI Taxonomy" id="418985"/>
    <lineage>
        <taxon>Eukaryota</taxon>
        <taxon>Metazoa</taxon>
        <taxon>Ecdysozoa</taxon>
        <taxon>Arthropoda</taxon>
        <taxon>Chelicerata</taxon>
        <taxon>Arachnida</taxon>
        <taxon>Acari</taxon>
        <taxon>Parasitiformes</taxon>
        <taxon>Mesostigmata</taxon>
        <taxon>Gamasina</taxon>
        <taxon>Dermanyssoidea</taxon>
        <taxon>Laelapidae</taxon>
        <taxon>Tropilaelaps</taxon>
    </lineage>
</organism>
<keyword evidence="10" id="KW-0496">Mitochondrion</keyword>
<dbReference type="GO" id="GO:0003887">
    <property type="term" value="F:DNA-directed DNA polymerase activity"/>
    <property type="evidence" value="ECO:0007669"/>
    <property type="project" value="InterPro"/>
</dbReference>
<dbReference type="Pfam" id="PF18136">
    <property type="entry name" value="DNApol_Exo"/>
    <property type="match status" value="1"/>
</dbReference>
<accession>A0A1V9XF69</accession>
<evidence type="ECO:0000256" key="3">
    <source>
        <dbReference type="ARBA" id="ARBA00007705"/>
    </source>
</evidence>
<evidence type="ECO:0000256" key="10">
    <source>
        <dbReference type="ARBA" id="ARBA00023128"/>
    </source>
</evidence>
<evidence type="ECO:0000256" key="9">
    <source>
        <dbReference type="ARBA" id="ARBA00023125"/>
    </source>
</evidence>
<keyword evidence="8" id="KW-0460">Magnesium</keyword>
<dbReference type="Gene3D" id="1.10.150.20">
    <property type="entry name" value="5' to 3' exonuclease, C-terminal subdomain"/>
    <property type="match status" value="1"/>
</dbReference>
<dbReference type="InterPro" id="IPR043502">
    <property type="entry name" value="DNA/RNA_pol_sf"/>
</dbReference>
<keyword evidence="5" id="KW-0808">Transferase</keyword>
<dbReference type="InterPro" id="IPR041336">
    <property type="entry name" value="DNApol_Exo"/>
</dbReference>
<dbReference type="GO" id="GO:0003677">
    <property type="term" value="F:DNA binding"/>
    <property type="evidence" value="ECO:0007669"/>
    <property type="project" value="UniProtKB-KW"/>
</dbReference>
<evidence type="ECO:0000256" key="6">
    <source>
        <dbReference type="ARBA" id="ARBA00022695"/>
    </source>
</evidence>
<evidence type="ECO:0000256" key="11">
    <source>
        <dbReference type="ARBA" id="ARBA00023271"/>
    </source>
</evidence>
<dbReference type="OrthoDB" id="5588663at2759"/>
<dbReference type="STRING" id="418985.A0A1V9XF69"/>
<protein>
    <recommendedName>
        <fullName evidence="4">DNA polymerase subunit gamma-1</fullName>
    </recommendedName>
    <alternativeName>
        <fullName evidence="12">Mitochondrial DNA polymerase catalytic subunit</fullName>
    </alternativeName>
</protein>
<keyword evidence="15" id="KW-1185">Reference proteome</keyword>
<dbReference type="PRINTS" id="PR00867">
    <property type="entry name" value="DNAPOLG"/>
</dbReference>
<evidence type="ECO:0000313" key="14">
    <source>
        <dbReference type="EMBL" id="OQR72043.1"/>
    </source>
</evidence>
<dbReference type="Gene3D" id="3.30.70.370">
    <property type="match status" value="1"/>
</dbReference>
<proteinExistence type="inferred from homology"/>
<dbReference type="FunCoup" id="A0A1V9XF69">
    <property type="interactions" value="300"/>
</dbReference>
<name>A0A1V9XF69_9ACAR</name>
<gene>
    <name evidence="14" type="ORF">BIW11_01382</name>
</gene>
<dbReference type="GO" id="GO:0042645">
    <property type="term" value="C:mitochondrial nucleoid"/>
    <property type="evidence" value="ECO:0007669"/>
    <property type="project" value="UniProtKB-SubCell"/>
</dbReference>